<keyword evidence="6" id="KW-0238">DNA-binding</keyword>
<dbReference type="EnsemblMetazoa" id="G22213.1">
    <property type="protein sequence ID" value="G22213.1:cds"/>
    <property type="gene ID" value="G22213"/>
</dbReference>
<dbReference type="FunFam" id="3.30.160.60:FF:002343">
    <property type="entry name" value="Zinc finger protein 33A"/>
    <property type="match status" value="2"/>
</dbReference>
<evidence type="ECO:0000259" key="10">
    <source>
        <dbReference type="PROSITE" id="PS50157"/>
    </source>
</evidence>
<feature type="domain" description="C2H2-type" evidence="10">
    <location>
        <begin position="508"/>
        <end position="535"/>
    </location>
</feature>
<keyword evidence="7" id="KW-0539">Nucleus</keyword>
<proteinExistence type="predicted"/>
<feature type="region of interest" description="Disordered" evidence="9">
    <location>
        <begin position="412"/>
        <end position="449"/>
    </location>
</feature>
<dbReference type="GO" id="GO:0008270">
    <property type="term" value="F:zinc ion binding"/>
    <property type="evidence" value="ECO:0007669"/>
    <property type="project" value="UniProtKB-KW"/>
</dbReference>
<feature type="domain" description="C2H2-type" evidence="10">
    <location>
        <begin position="620"/>
        <end position="647"/>
    </location>
</feature>
<feature type="compositionally biased region" description="Basic residues" evidence="9">
    <location>
        <begin position="429"/>
        <end position="449"/>
    </location>
</feature>
<dbReference type="GO" id="GO:0006357">
    <property type="term" value="P:regulation of transcription by RNA polymerase II"/>
    <property type="evidence" value="ECO:0007669"/>
    <property type="project" value="TreeGrafter"/>
</dbReference>
<feature type="compositionally biased region" description="Basic residues" evidence="9">
    <location>
        <begin position="705"/>
        <end position="718"/>
    </location>
</feature>
<dbReference type="Gene3D" id="3.30.160.60">
    <property type="entry name" value="Classic Zinc Finger"/>
    <property type="match status" value="8"/>
</dbReference>
<feature type="region of interest" description="Disordered" evidence="9">
    <location>
        <begin position="701"/>
        <end position="724"/>
    </location>
</feature>
<feature type="compositionally biased region" description="Low complexity" evidence="9">
    <location>
        <begin position="1040"/>
        <end position="1054"/>
    </location>
</feature>
<evidence type="ECO:0000256" key="6">
    <source>
        <dbReference type="ARBA" id="ARBA00023125"/>
    </source>
</evidence>
<keyword evidence="2" id="KW-0479">Metal-binding</keyword>
<dbReference type="Proteomes" id="UP000005408">
    <property type="component" value="Unassembled WGS sequence"/>
</dbReference>
<feature type="region of interest" description="Disordered" evidence="9">
    <location>
        <begin position="130"/>
        <end position="149"/>
    </location>
</feature>
<feature type="compositionally biased region" description="Basic and acidic residues" evidence="9">
    <location>
        <begin position="811"/>
        <end position="828"/>
    </location>
</feature>
<dbReference type="PROSITE" id="PS00028">
    <property type="entry name" value="ZINC_FINGER_C2H2_1"/>
    <property type="match status" value="5"/>
</dbReference>
<accession>A0A8W8K5R0</accession>
<feature type="domain" description="C2H2-type" evidence="10">
    <location>
        <begin position="732"/>
        <end position="759"/>
    </location>
</feature>
<feature type="region of interest" description="Disordered" evidence="9">
    <location>
        <begin position="811"/>
        <end position="853"/>
    </location>
</feature>
<feature type="domain" description="C2H2-type" evidence="10">
    <location>
        <begin position="592"/>
        <end position="620"/>
    </location>
</feature>
<feature type="domain" description="C2H2-type" evidence="10">
    <location>
        <begin position="480"/>
        <end position="507"/>
    </location>
</feature>
<evidence type="ECO:0000256" key="1">
    <source>
        <dbReference type="ARBA" id="ARBA00004123"/>
    </source>
</evidence>
<feature type="compositionally biased region" description="Low complexity" evidence="9">
    <location>
        <begin position="1075"/>
        <end position="1084"/>
    </location>
</feature>
<evidence type="ECO:0000256" key="3">
    <source>
        <dbReference type="ARBA" id="ARBA00022737"/>
    </source>
</evidence>
<keyword evidence="5" id="KW-0862">Zinc</keyword>
<feature type="compositionally biased region" description="Polar residues" evidence="9">
    <location>
        <begin position="137"/>
        <end position="149"/>
    </location>
</feature>
<evidence type="ECO:0000313" key="12">
    <source>
        <dbReference type="Proteomes" id="UP000005408"/>
    </source>
</evidence>
<comment type="subcellular location">
    <subcellularLocation>
        <location evidence="1">Nucleus</location>
    </subcellularLocation>
</comment>
<dbReference type="FunFam" id="3.30.160.60:FF:000614">
    <property type="entry name" value="Zinc finger protein 142"/>
    <property type="match status" value="1"/>
</dbReference>
<evidence type="ECO:0000313" key="11">
    <source>
        <dbReference type="EnsemblMetazoa" id="G22213.1:cds"/>
    </source>
</evidence>
<dbReference type="PANTHER" id="PTHR24390:SF79">
    <property type="entry name" value="ASPARAGINE-RICH ZINC FINGER PROTEIN AZF1"/>
    <property type="match status" value="1"/>
</dbReference>
<organism evidence="11 12">
    <name type="scientific">Magallana gigas</name>
    <name type="common">Pacific oyster</name>
    <name type="synonym">Crassostrea gigas</name>
    <dbReference type="NCBI Taxonomy" id="29159"/>
    <lineage>
        <taxon>Eukaryota</taxon>
        <taxon>Metazoa</taxon>
        <taxon>Spiralia</taxon>
        <taxon>Lophotrochozoa</taxon>
        <taxon>Mollusca</taxon>
        <taxon>Bivalvia</taxon>
        <taxon>Autobranchia</taxon>
        <taxon>Pteriomorphia</taxon>
        <taxon>Ostreida</taxon>
        <taxon>Ostreoidea</taxon>
        <taxon>Ostreidae</taxon>
        <taxon>Magallana</taxon>
    </lineage>
</organism>
<keyword evidence="4 8" id="KW-0863">Zinc-finger</keyword>
<dbReference type="AlphaFoldDB" id="A0A8W8K5R0"/>
<feature type="compositionally biased region" description="Polar residues" evidence="9">
    <location>
        <begin position="1023"/>
        <end position="1039"/>
    </location>
</feature>
<dbReference type="PANTHER" id="PTHR24390">
    <property type="entry name" value="ZINC FINGER PROTEIN"/>
    <property type="match status" value="1"/>
</dbReference>
<evidence type="ECO:0000256" key="9">
    <source>
        <dbReference type="SAM" id="MobiDB-lite"/>
    </source>
</evidence>
<dbReference type="InterPro" id="IPR036236">
    <property type="entry name" value="Znf_C2H2_sf"/>
</dbReference>
<feature type="domain" description="C2H2-type" evidence="10">
    <location>
        <begin position="564"/>
        <end position="591"/>
    </location>
</feature>
<dbReference type="PROSITE" id="PS50157">
    <property type="entry name" value="ZINC_FINGER_C2H2_2"/>
    <property type="match status" value="8"/>
</dbReference>
<dbReference type="Pfam" id="PF00096">
    <property type="entry name" value="zf-C2H2"/>
    <property type="match status" value="3"/>
</dbReference>
<evidence type="ECO:0000256" key="2">
    <source>
        <dbReference type="ARBA" id="ARBA00022723"/>
    </source>
</evidence>
<dbReference type="FunFam" id="3.30.160.60:FF:000882">
    <property type="entry name" value="Predicted gene, 21060"/>
    <property type="match status" value="1"/>
</dbReference>
<name>A0A8W8K5R0_MAGGI</name>
<evidence type="ECO:0000256" key="4">
    <source>
        <dbReference type="ARBA" id="ARBA00022771"/>
    </source>
</evidence>
<sequence>MEEIEEKHRAVEMNNSHPVCQIVTINNDRYLIITNTGQGDICIPINAENADVLNLVQSFMKDSYDLATNSSPQKASFEIKEQFTNQQQNAVTNAHTKTHIPSSLNNGLTTSEAIHPIAHLERSIPKPAIQNIYPGQMGNSTGGVQHSSQPTLQMQLDHNASFSLLPHSQVIPGILSDSTHNSTQPQQHLSQESMQLLAGHSSQSLPCEATAVTIPVSDNDVNPAITTADMTPLSISTDSQNLSKLTDMQLTPNTVLTSLGNLSKYANTEGMENIGVDSLENISKEEDGQGNEITRISEASLQNLEVSSVVYMGDNSYSLHFKTHTASNIESNLSTENLSGESQQPDLNQLTEAMPSGHQGVEGQVRIENQMVGSEISVENPPVEGGASLVNEDEVQESQVVEQLHQAYLRTQQQNKEKQLSQQQQPQQHKTKMKQTARRSPKSKQRKKKFQCTIQGCSFVSAYMKDLERHMRVHTGERPYSCEYCNKTFSRMDKLRLHVRGHTGEKPFKCDLCNYRAVDNGSIKKHMTVHSNDKPIKCQTCSYACRTTSQLVVHLRKHTGDAPFSCLYCDSKFKIKSDMKRHMRTHTGEKPFKCEQCDFSCSAKSNLISHYNVHHSSTKFTCDHCEFSTSSKRSFHEHQKTHSTPDPECICKVCQYVCSSKQTLKTHMSNSHNYKLYLCKDCNFCSKSMTKARHHYNTCGSVKKPSSHLRKSKRHRTQRDHDSQGMKYEKNYVCDFCDEAFVRKDSLTSHVKLHRERTQSTLSTALTVLELQQPVINSTTVPPGVDHNYDMEVVTISSSMGQRKKDHNYETLDKEATSSNSESHKEESPSGGRRTRRRSSSRSYKNDSVYDTHYKGKLSKPCRIQTTTLENFEKCKPSTSAALRESKTLEQGRYEQYDNNPSGNLPVETQTQQTTILPEVLPPLVVNVNQTDQQINSSQNPQTEMAVNPSSAPQTHNPNIQVVQNITVPVIQLNSGQLVAMQQVGNLSDQVFSLTPLAVNQVIPGAPDSSVLQQTISSQQSQIPVTDSLPPSTLPSAQLTSNASATGSSSTDAAQYKHKAKSSKRTSVPRELDDSSSQIDVQSIELDDTSYDFNLQDSGLVSKETMGGRQPDL</sequence>
<protein>
    <recommendedName>
        <fullName evidence="10">C2H2-type domain-containing protein</fullName>
    </recommendedName>
</protein>
<keyword evidence="3" id="KW-0677">Repeat</keyword>
<feature type="compositionally biased region" description="Basic and acidic residues" evidence="9">
    <location>
        <begin position="844"/>
        <end position="853"/>
    </location>
</feature>
<keyword evidence="12" id="KW-1185">Reference proteome</keyword>
<dbReference type="GO" id="GO:0000978">
    <property type="term" value="F:RNA polymerase II cis-regulatory region sequence-specific DNA binding"/>
    <property type="evidence" value="ECO:0007669"/>
    <property type="project" value="TreeGrafter"/>
</dbReference>
<evidence type="ECO:0000256" key="8">
    <source>
        <dbReference type="PROSITE-ProRule" id="PRU00042"/>
    </source>
</evidence>
<feature type="domain" description="C2H2-type" evidence="10">
    <location>
        <begin position="536"/>
        <end position="563"/>
    </location>
</feature>
<dbReference type="InterPro" id="IPR013087">
    <property type="entry name" value="Znf_C2H2_type"/>
</dbReference>
<evidence type="ECO:0000256" key="5">
    <source>
        <dbReference type="ARBA" id="ARBA00022833"/>
    </source>
</evidence>
<feature type="domain" description="C2H2-type" evidence="10">
    <location>
        <begin position="450"/>
        <end position="479"/>
    </location>
</feature>
<feature type="region of interest" description="Disordered" evidence="9">
    <location>
        <begin position="1022"/>
        <end position="1088"/>
    </location>
</feature>
<dbReference type="GO" id="GO:0005634">
    <property type="term" value="C:nucleus"/>
    <property type="evidence" value="ECO:0007669"/>
    <property type="project" value="UniProtKB-SubCell"/>
</dbReference>
<reference evidence="11" key="1">
    <citation type="submission" date="2022-08" db="UniProtKB">
        <authorList>
            <consortium name="EnsemblMetazoa"/>
        </authorList>
    </citation>
    <scope>IDENTIFICATION</scope>
    <source>
        <strain evidence="11">05x7-T-G4-1.051#20</strain>
    </source>
</reference>
<dbReference type="SMART" id="SM00355">
    <property type="entry name" value="ZnF_C2H2"/>
    <property type="match status" value="9"/>
</dbReference>
<evidence type="ECO:0000256" key="7">
    <source>
        <dbReference type="ARBA" id="ARBA00023242"/>
    </source>
</evidence>
<dbReference type="SUPFAM" id="SSF57667">
    <property type="entry name" value="beta-beta-alpha zinc fingers"/>
    <property type="match status" value="4"/>
</dbReference>
<dbReference type="GO" id="GO:0003700">
    <property type="term" value="F:DNA-binding transcription factor activity"/>
    <property type="evidence" value="ECO:0007669"/>
    <property type="project" value="TreeGrafter"/>
</dbReference>